<proteinExistence type="predicted"/>
<evidence type="ECO:0000313" key="2">
    <source>
        <dbReference type="EMBL" id="KMZ56960.1"/>
    </source>
</evidence>
<comment type="caution">
    <text evidence="2">The sequence shown here is derived from an EMBL/GenBank/DDBJ whole genome shotgun (WGS) entry which is preliminary data.</text>
</comment>
<reference evidence="3" key="1">
    <citation type="journal article" date="2016" name="Nature">
        <title>The genome of the seagrass Zostera marina reveals angiosperm adaptation to the sea.</title>
        <authorList>
            <person name="Olsen J.L."/>
            <person name="Rouze P."/>
            <person name="Verhelst B."/>
            <person name="Lin Y.-C."/>
            <person name="Bayer T."/>
            <person name="Collen J."/>
            <person name="Dattolo E."/>
            <person name="De Paoli E."/>
            <person name="Dittami S."/>
            <person name="Maumus F."/>
            <person name="Michel G."/>
            <person name="Kersting A."/>
            <person name="Lauritano C."/>
            <person name="Lohaus R."/>
            <person name="Toepel M."/>
            <person name="Tonon T."/>
            <person name="Vanneste K."/>
            <person name="Amirebrahimi M."/>
            <person name="Brakel J."/>
            <person name="Bostroem C."/>
            <person name="Chovatia M."/>
            <person name="Grimwood J."/>
            <person name="Jenkins J.W."/>
            <person name="Jueterbock A."/>
            <person name="Mraz A."/>
            <person name="Stam W.T."/>
            <person name="Tice H."/>
            <person name="Bornberg-Bauer E."/>
            <person name="Green P.J."/>
            <person name="Pearson G.A."/>
            <person name="Procaccini G."/>
            <person name="Duarte C.M."/>
            <person name="Schmutz J."/>
            <person name="Reusch T.B.H."/>
            <person name="Van de Peer Y."/>
        </authorList>
    </citation>
    <scope>NUCLEOTIDE SEQUENCE [LARGE SCALE GENOMIC DNA]</scope>
    <source>
        <strain evidence="3">cv. Finnish</strain>
    </source>
</reference>
<dbReference type="Proteomes" id="UP000036987">
    <property type="component" value="Unassembled WGS sequence"/>
</dbReference>
<dbReference type="AlphaFoldDB" id="A0A0K9NLV4"/>
<feature type="region of interest" description="Disordered" evidence="1">
    <location>
        <begin position="1"/>
        <end position="28"/>
    </location>
</feature>
<name>A0A0K9NLV4_ZOSMR</name>
<feature type="compositionally biased region" description="Basic and acidic residues" evidence="1">
    <location>
        <begin position="11"/>
        <end position="28"/>
    </location>
</feature>
<organism evidence="2 3">
    <name type="scientific">Zostera marina</name>
    <name type="common">Eelgrass</name>
    <dbReference type="NCBI Taxonomy" id="29655"/>
    <lineage>
        <taxon>Eukaryota</taxon>
        <taxon>Viridiplantae</taxon>
        <taxon>Streptophyta</taxon>
        <taxon>Embryophyta</taxon>
        <taxon>Tracheophyta</taxon>
        <taxon>Spermatophyta</taxon>
        <taxon>Magnoliopsida</taxon>
        <taxon>Liliopsida</taxon>
        <taxon>Zosteraceae</taxon>
        <taxon>Zostera</taxon>
    </lineage>
</organism>
<accession>A0A0K9NLV4</accession>
<sequence length="71" mass="7717">MARAGATVEGEIFREERSENRHEIGRTKSESVVVLCSPALSSAKDIVNQPVWEVGIIIGLPPPDTEKKTGE</sequence>
<dbReference type="EMBL" id="LFYR01002110">
    <property type="protein sequence ID" value="KMZ56960.1"/>
    <property type="molecule type" value="Genomic_DNA"/>
</dbReference>
<keyword evidence="3" id="KW-1185">Reference proteome</keyword>
<evidence type="ECO:0000313" key="3">
    <source>
        <dbReference type="Proteomes" id="UP000036987"/>
    </source>
</evidence>
<evidence type="ECO:0000256" key="1">
    <source>
        <dbReference type="SAM" id="MobiDB-lite"/>
    </source>
</evidence>
<gene>
    <name evidence="2" type="ORF">ZOSMA_8G01060</name>
</gene>
<protein>
    <submittedName>
        <fullName evidence="2">Uncharacterized protein</fullName>
    </submittedName>
</protein>